<keyword evidence="3" id="KW-0067">ATP-binding</keyword>
<dbReference type="InterPro" id="IPR004143">
    <property type="entry name" value="BPL_LPL_catalytic"/>
</dbReference>
<evidence type="ECO:0000256" key="1">
    <source>
        <dbReference type="ARBA" id="ARBA00022598"/>
    </source>
</evidence>
<dbReference type="Pfam" id="PF02237">
    <property type="entry name" value="BPL_C"/>
    <property type="match status" value="1"/>
</dbReference>
<dbReference type="PROSITE" id="PS51733">
    <property type="entry name" value="BPL_LPL_CATALYTIC"/>
    <property type="match status" value="1"/>
</dbReference>
<comment type="catalytic activity">
    <reaction evidence="3">
        <text>biotin + L-lysyl-[protein] + ATP = N(6)-biotinyl-L-lysyl-[protein] + AMP + diphosphate + H(+)</text>
        <dbReference type="Rhea" id="RHEA:11756"/>
        <dbReference type="Rhea" id="RHEA-COMP:9752"/>
        <dbReference type="Rhea" id="RHEA-COMP:10505"/>
        <dbReference type="ChEBI" id="CHEBI:15378"/>
        <dbReference type="ChEBI" id="CHEBI:29969"/>
        <dbReference type="ChEBI" id="CHEBI:30616"/>
        <dbReference type="ChEBI" id="CHEBI:33019"/>
        <dbReference type="ChEBI" id="CHEBI:57586"/>
        <dbReference type="ChEBI" id="CHEBI:83144"/>
        <dbReference type="ChEBI" id="CHEBI:456215"/>
        <dbReference type="EC" id="6.3.4.15"/>
    </reaction>
</comment>
<dbReference type="InterPro" id="IPR045864">
    <property type="entry name" value="aa-tRNA-synth_II/BPL/LPL"/>
</dbReference>
<comment type="caution">
    <text evidence="5">The sequence shown here is derived from an EMBL/GenBank/DDBJ whole genome shotgun (WGS) entry which is preliminary data.</text>
</comment>
<dbReference type="Gene3D" id="3.30.930.10">
    <property type="entry name" value="Bira Bifunctional Protein, Domain 2"/>
    <property type="match status" value="1"/>
</dbReference>
<dbReference type="HAMAP" id="MF_00978">
    <property type="entry name" value="Bifunct_BirA"/>
    <property type="match status" value="1"/>
</dbReference>
<name>A0ABS7AUD6_9CLOT</name>
<dbReference type="GO" id="GO:0004077">
    <property type="term" value="F:biotin--[biotin carboxyl-carrier protein] ligase activity"/>
    <property type="evidence" value="ECO:0007669"/>
    <property type="project" value="UniProtKB-EC"/>
</dbReference>
<keyword evidence="3" id="KW-0805">Transcription regulation</keyword>
<dbReference type="InterPro" id="IPR013196">
    <property type="entry name" value="HTH_11"/>
</dbReference>
<dbReference type="InterPro" id="IPR030855">
    <property type="entry name" value="Bifunct_BirA"/>
</dbReference>
<reference evidence="5 6" key="1">
    <citation type="submission" date="2021-07" db="EMBL/GenBank/DDBJ databases">
        <title>Clostridium weizhouense sp. nov., an anaerobic bacterium isolated from activated sludge of Petroleum wastewater.</title>
        <authorList>
            <person name="Li Q."/>
        </authorList>
    </citation>
    <scope>NUCLEOTIDE SEQUENCE [LARGE SCALE GENOMIC DNA]</scope>
    <source>
        <strain evidence="5 6">YB-6</strain>
    </source>
</reference>
<protein>
    <recommendedName>
        <fullName evidence="3">Bifunctional ligase/repressor BirA</fullName>
    </recommendedName>
    <alternativeName>
        <fullName evidence="3">Biotin--[acetyl-CoA-carboxylase] ligase</fullName>
        <ecNumber evidence="3">6.3.4.15</ecNumber>
    </alternativeName>
    <alternativeName>
        <fullName evidence="3">Biotin--protein ligase</fullName>
    </alternativeName>
    <alternativeName>
        <fullName evidence="3">Biotin-[acetyl-CoA carboxylase] synthetase</fullName>
    </alternativeName>
</protein>
<comment type="similarity">
    <text evidence="3">Belongs to the biotin--protein ligase family.</text>
</comment>
<organism evidence="5 6">
    <name type="scientific">Clostridium weizhouense</name>
    <dbReference type="NCBI Taxonomy" id="2859781"/>
    <lineage>
        <taxon>Bacteria</taxon>
        <taxon>Bacillati</taxon>
        <taxon>Bacillota</taxon>
        <taxon>Clostridia</taxon>
        <taxon>Eubacteriales</taxon>
        <taxon>Clostridiaceae</taxon>
        <taxon>Clostridium</taxon>
    </lineage>
</organism>
<evidence type="ECO:0000256" key="3">
    <source>
        <dbReference type="HAMAP-Rule" id="MF_00978"/>
    </source>
</evidence>
<dbReference type="EC" id="6.3.4.15" evidence="3"/>
<sequence>MENKILNKLKNSLDYLSGESISSDLNISRSAIWKHIKSLKNKGYIIEGKSNKGYKLISCPDILSAQELIPLLKTNNLIKDIKHFYELSSTNHSAKELARGEINNGTLIIAEKQLCGKGRFDREWISPSSGIWFSLILKPNLPPMEASKVTQIAAAAIYKSLLEFDIKVNIKWPNDIYLNGKKICGILTEMKCDMDRIHYLILGVGINVNLEIDDIPDEIKDIATSLKIELNKSFKRSDILVKFLNHFEILYNKFVLQKDISEVLSICRENSNIINKKAKLITYNKEEIVTCLSLTDTGELLVKDSDGKEKLITSGEISFRI</sequence>
<gene>
    <name evidence="3" type="primary">birA</name>
    <name evidence="5" type="ORF">KYD98_14195</name>
</gene>
<evidence type="ECO:0000313" key="6">
    <source>
        <dbReference type="Proteomes" id="UP001519921"/>
    </source>
</evidence>
<evidence type="ECO:0000256" key="2">
    <source>
        <dbReference type="ARBA" id="ARBA00023267"/>
    </source>
</evidence>
<comment type="function">
    <text evidence="3">Acts both as a biotin--[acetyl-CoA-carboxylase] ligase and a repressor.</text>
</comment>
<evidence type="ECO:0000313" key="5">
    <source>
        <dbReference type="EMBL" id="MBW6411240.1"/>
    </source>
</evidence>
<dbReference type="PANTHER" id="PTHR12835:SF5">
    <property type="entry name" value="BIOTIN--PROTEIN LIGASE"/>
    <property type="match status" value="1"/>
</dbReference>
<dbReference type="CDD" id="cd16442">
    <property type="entry name" value="BPL"/>
    <property type="match status" value="1"/>
</dbReference>
<dbReference type="InterPro" id="IPR004408">
    <property type="entry name" value="Biotin_CoA_COase_ligase"/>
</dbReference>
<dbReference type="InterPro" id="IPR036390">
    <property type="entry name" value="WH_DNA-bd_sf"/>
</dbReference>
<dbReference type="InterPro" id="IPR003142">
    <property type="entry name" value="BPL_C"/>
</dbReference>
<keyword evidence="3" id="KW-0678">Repressor</keyword>
<dbReference type="Gene3D" id="1.10.10.10">
    <property type="entry name" value="Winged helix-like DNA-binding domain superfamily/Winged helix DNA-binding domain"/>
    <property type="match status" value="1"/>
</dbReference>
<dbReference type="EMBL" id="JAHXPT010000012">
    <property type="protein sequence ID" value="MBW6411240.1"/>
    <property type="molecule type" value="Genomic_DNA"/>
</dbReference>
<dbReference type="SUPFAM" id="SSF55681">
    <property type="entry name" value="Class II aaRS and biotin synthetases"/>
    <property type="match status" value="1"/>
</dbReference>
<feature type="binding site" evidence="3">
    <location>
        <begin position="89"/>
        <end position="91"/>
    </location>
    <ligand>
        <name>biotin</name>
        <dbReference type="ChEBI" id="CHEBI:57586"/>
    </ligand>
</feature>
<dbReference type="InterPro" id="IPR036388">
    <property type="entry name" value="WH-like_DNA-bd_sf"/>
</dbReference>
<feature type="binding site" evidence="3">
    <location>
        <position position="182"/>
    </location>
    <ligand>
        <name>biotin</name>
        <dbReference type="ChEBI" id="CHEBI:57586"/>
    </ligand>
</feature>
<feature type="DNA-binding region" description="H-T-H motif" evidence="3">
    <location>
        <begin position="18"/>
        <end position="37"/>
    </location>
</feature>
<dbReference type="Pfam" id="PF08279">
    <property type="entry name" value="HTH_11"/>
    <property type="match status" value="1"/>
</dbReference>
<feature type="binding site" evidence="3">
    <location>
        <position position="113"/>
    </location>
    <ligand>
        <name>biotin</name>
        <dbReference type="ChEBI" id="CHEBI:57586"/>
    </ligand>
</feature>
<keyword evidence="6" id="KW-1185">Reference proteome</keyword>
<dbReference type="SUPFAM" id="SSF46785">
    <property type="entry name" value="Winged helix' DNA-binding domain"/>
    <property type="match status" value="1"/>
</dbReference>
<accession>A0ABS7AUD6</accession>
<keyword evidence="3" id="KW-0804">Transcription</keyword>
<dbReference type="Proteomes" id="UP001519921">
    <property type="component" value="Unassembled WGS sequence"/>
</dbReference>
<proteinExistence type="inferred from homology"/>
<dbReference type="RefSeq" id="WP_219780704.1">
    <property type="nucleotide sequence ID" value="NZ_JAHXPT010000012.1"/>
</dbReference>
<evidence type="ECO:0000259" key="4">
    <source>
        <dbReference type="PROSITE" id="PS51733"/>
    </source>
</evidence>
<dbReference type="Gene3D" id="2.30.30.100">
    <property type="match status" value="1"/>
</dbReference>
<keyword evidence="3" id="KW-0238">DNA-binding</keyword>
<dbReference type="NCBIfam" id="TIGR00121">
    <property type="entry name" value="birA_ligase"/>
    <property type="match status" value="1"/>
</dbReference>
<dbReference type="PANTHER" id="PTHR12835">
    <property type="entry name" value="BIOTIN PROTEIN LIGASE"/>
    <property type="match status" value="1"/>
</dbReference>
<keyword evidence="1 3" id="KW-0436">Ligase</keyword>
<keyword evidence="2 3" id="KW-0092">Biotin</keyword>
<comment type="caution">
    <text evidence="3">Lacks conserved residue(s) required for the propagation of feature annotation.</text>
</comment>
<keyword evidence="3" id="KW-0547">Nucleotide-binding</keyword>
<dbReference type="Pfam" id="PF03099">
    <property type="entry name" value="BPL_LplA_LipB"/>
    <property type="match status" value="1"/>
</dbReference>
<feature type="domain" description="BPL/LPL catalytic" evidence="4">
    <location>
        <begin position="76"/>
        <end position="255"/>
    </location>
</feature>